<sequence>MQNFLALKASAGSGKTFALSARFVALILSGVKANQIMALTFTNKAANEMKDKIITLFLEFEKEPYKLNELCKMLNLSPNEVIKKRDELQDEFLKENLKISTFDAFFSSILRSFALNFGINSNFAVESDKEIKNLTKKKFIDEISKEKGLLNELASYILSAQNSQDDFFNTLENIYENIGKLGILEACLLPSDDNILDIMSNLAKFATQKDGSDTAVKSFLANRAQEVLEKSFLSKDTLNYKTYSKIYEPVLDVMFDELKEALREYCVDFEKYKLSKLSKILEIYKDARRDISRNLNVLTFSDIAKFVHTLLVEKQNSQMLYFRLDARINHLLIDEFQDTNITQYEILKPLIDEILAGYGQNGLGSFFYVGDTKQSIYKFRGAKKELFDKLMADYKQINLQQLNTNYRSDALIVEFVNELFDGKIKDYTPQNPSSKNAGFIKVLNSDESVAKSAAKEAHELIKSGAQSSDITILCWKNKDIDEIKQELLTLDINASGEGANLLFNTPFVRAVIEYAKFCLTGEQIYRLNTQNLVKKDVSKLQIDFRKTTTQTVLYLIKKLDINLANADITNFIELSKKYTNIIDLVFSDDDTLSASKDGDGVKLMTVHKSKGLQFPHLIVCDKFGSSNTDRSKIVYEYDVSANKWEIALKQKYRENVDENYANFLKKSKELNKEEDLNKLYVALTRAEHSLIIVKNKEADEGKESFFNQIVLKKDVKEPLLDIKEQEKGEFIPYNTKNSVKKNKPKTITLAQIPPQENSTKDDSQELDLGSVNFGLALHYTLESLDKFDKNSLQTALIKSKNKFAKSLDKNAFIQIEKRVNLLLESAEFSQILAGKEIYKELPFKINGALKQLDVLLVGKNEICVVDYKSSVKFIEENKEQVLSYKEALGAIYQDKIIKAYIIYLLEDEIKILKV</sequence>
<dbReference type="NCBIfam" id="NF010487">
    <property type="entry name" value="PRK13909.1-4"/>
    <property type="match status" value="1"/>
</dbReference>
<dbReference type="Pfam" id="PF13361">
    <property type="entry name" value="UvrD_C"/>
    <property type="match status" value="1"/>
</dbReference>
<dbReference type="EMBL" id="FIZP01000004">
    <property type="protein sequence ID" value="CZE47766.1"/>
    <property type="molecule type" value="Genomic_DNA"/>
</dbReference>
<keyword evidence="2 9" id="KW-0378">Hydrolase</keyword>
<dbReference type="Pfam" id="PF00580">
    <property type="entry name" value="UvrD-helicase"/>
    <property type="match status" value="1"/>
</dbReference>
<evidence type="ECO:0000256" key="9">
    <source>
        <dbReference type="PROSITE-ProRule" id="PRU00560"/>
    </source>
</evidence>
<dbReference type="EC" id="5.6.2.4" evidence="7"/>
<gene>
    <name evidence="11" type="primary">uvrD_1</name>
    <name evidence="11" type="ORF">ERS672216_01053</name>
</gene>
<keyword evidence="1 9" id="KW-0547">Nucleotide-binding</keyword>
<dbReference type="InterPro" id="IPR000212">
    <property type="entry name" value="DNA_helicase_UvrD/REP"/>
</dbReference>
<dbReference type="InterPro" id="IPR027417">
    <property type="entry name" value="P-loop_NTPase"/>
</dbReference>
<keyword evidence="12" id="KW-1185">Reference proteome</keyword>
<evidence type="ECO:0000313" key="12">
    <source>
        <dbReference type="Proteomes" id="UP000069632"/>
    </source>
</evidence>
<dbReference type="GO" id="GO:0003677">
    <property type="term" value="F:DNA binding"/>
    <property type="evidence" value="ECO:0007669"/>
    <property type="project" value="InterPro"/>
</dbReference>
<dbReference type="PANTHER" id="PTHR11070">
    <property type="entry name" value="UVRD / RECB / PCRA DNA HELICASE FAMILY MEMBER"/>
    <property type="match status" value="1"/>
</dbReference>
<evidence type="ECO:0000256" key="8">
    <source>
        <dbReference type="ARBA" id="ARBA00048988"/>
    </source>
</evidence>
<keyword evidence="5" id="KW-0413">Isomerase</keyword>
<dbReference type="AlphaFoldDB" id="A0A128EFR4"/>
<feature type="binding site" evidence="9">
    <location>
        <begin position="9"/>
        <end position="16"/>
    </location>
    <ligand>
        <name>ATP</name>
        <dbReference type="ChEBI" id="CHEBI:30616"/>
    </ligand>
</feature>
<comment type="catalytic activity">
    <reaction evidence="6">
        <text>Couples ATP hydrolysis with the unwinding of duplex DNA by translocating in the 3'-5' direction.</text>
        <dbReference type="EC" id="5.6.2.4"/>
    </reaction>
</comment>
<protein>
    <recommendedName>
        <fullName evidence="7">DNA 3'-5' helicase</fullName>
        <ecNumber evidence="7">5.6.2.4</ecNumber>
    </recommendedName>
</protein>
<dbReference type="GO" id="GO:0005524">
    <property type="term" value="F:ATP binding"/>
    <property type="evidence" value="ECO:0007669"/>
    <property type="project" value="UniProtKB-UniRule"/>
</dbReference>
<name>A0A128EFR4_9BACT</name>
<dbReference type="InterPro" id="IPR014017">
    <property type="entry name" value="DNA_helicase_UvrD-like_C"/>
</dbReference>
<keyword evidence="3 9" id="KW-0347">Helicase</keyword>
<evidence type="ECO:0000313" key="11">
    <source>
        <dbReference type="EMBL" id="CZE47766.1"/>
    </source>
</evidence>
<proteinExistence type="predicted"/>
<evidence type="ECO:0000259" key="10">
    <source>
        <dbReference type="PROSITE" id="PS51198"/>
    </source>
</evidence>
<accession>A0A128EFR4</accession>
<dbReference type="SUPFAM" id="SSF52540">
    <property type="entry name" value="P-loop containing nucleoside triphosphate hydrolases"/>
    <property type="match status" value="1"/>
</dbReference>
<dbReference type="PROSITE" id="PS51198">
    <property type="entry name" value="UVRD_HELICASE_ATP_BIND"/>
    <property type="match status" value="1"/>
</dbReference>
<keyword evidence="4 9" id="KW-0067">ATP-binding</keyword>
<dbReference type="InterPro" id="IPR014016">
    <property type="entry name" value="UvrD-like_ATP-bd"/>
</dbReference>
<dbReference type="OrthoDB" id="9810135at2"/>
<dbReference type="NCBIfam" id="NF010485">
    <property type="entry name" value="PRK13909.1-2"/>
    <property type="match status" value="1"/>
</dbReference>
<evidence type="ECO:0000256" key="2">
    <source>
        <dbReference type="ARBA" id="ARBA00022801"/>
    </source>
</evidence>
<evidence type="ECO:0000256" key="3">
    <source>
        <dbReference type="ARBA" id="ARBA00022806"/>
    </source>
</evidence>
<feature type="domain" description="UvrD-like helicase ATP-binding" evidence="10">
    <location>
        <begin position="1"/>
        <end position="409"/>
    </location>
</feature>
<evidence type="ECO:0000256" key="4">
    <source>
        <dbReference type="ARBA" id="ARBA00022840"/>
    </source>
</evidence>
<dbReference type="GO" id="GO:0016887">
    <property type="term" value="F:ATP hydrolysis activity"/>
    <property type="evidence" value="ECO:0007669"/>
    <property type="project" value="RHEA"/>
</dbReference>
<dbReference type="GO" id="GO:0043138">
    <property type="term" value="F:3'-5' DNA helicase activity"/>
    <property type="evidence" value="ECO:0007669"/>
    <property type="project" value="UniProtKB-EC"/>
</dbReference>
<dbReference type="RefSeq" id="WP_075540210.1">
    <property type="nucleotide sequence ID" value="NZ_CP053844.1"/>
</dbReference>
<evidence type="ECO:0000256" key="6">
    <source>
        <dbReference type="ARBA" id="ARBA00034617"/>
    </source>
</evidence>
<dbReference type="GO" id="GO:0005829">
    <property type="term" value="C:cytosol"/>
    <property type="evidence" value="ECO:0007669"/>
    <property type="project" value="TreeGrafter"/>
</dbReference>
<dbReference type="Proteomes" id="UP000069632">
    <property type="component" value="Unassembled WGS sequence"/>
</dbReference>
<comment type="catalytic activity">
    <reaction evidence="8">
        <text>ATP + H2O = ADP + phosphate + H(+)</text>
        <dbReference type="Rhea" id="RHEA:13065"/>
        <dbReference type="ChEBI" id="CHEBI:15377"/>
        <dbReference type="ChEBI" id="CHEBI:15378"/>
        <dbReference type="ChEBI" id="CHEBI:30616"/>
        <dbReference type="ChEBI" id="CHEBI:43474"/>
        <dbReference type="ChEBI" id="CHEBI:456216"/>
        <dbReference type="EC" id="5.6.2.4"/>
    </reaction>
</comment>
<organism evidence="11 12">
    <name type="scientific">Campylobacter geochelonis</name>
    <dbReference type="NCBI Taxonomy" id="1780362"/>
    <lineage>
        <taxon>Bacteria</taxon>
        <taxon>Pseudomonadati</taxon>
        <taxon>Campylobacterota</taxon>
        <taxon>Epsilonproteobacteria</taxon>
        <taxon>Campylobacterales</taxon>
        <taxon>Campylobacteraceae</taxon>
        <taxon>Campylobacter</taxon>
    </lineage>
</organism>
<dbReference type="GO" id="GO:0000725">
    <property type="term" value="P:recombinational repair"/>
    <property type="evidence" value="ECO:0007669"/>
    <property type="project" value="TreeGrafter"/>
</dbReference>
<dbReference type="Gene3D" id="3.40.50.300">
    <property type="entry name" value="P-loop containing nucleotide triphosphate hydrolases"/>
    <property type="match status" value="4"/>
</dbReference>
<evidence type="ECO:0000256" key="7">
    <source>
        <dbReference type="ARBA" id="ARBA00034808"/>
    </source>
</evidence>
<reference evidence="11 12" key="1">
    <citation type="submission" date="2016-02" db="EMBL/GenBank/DDBJ databases">
        <authorList>
            <consortium name="Pathogen Informatics"/>
        </authorList>
    </citation>
    <scope>NUCLEOTIDE SEQUENCE [LARGE SCALE GENOMIC DNA]</scope>
    <source>
        <strain evidence="11 12">RC20</strain>
    </source>
</reference>
<evidence type="ECO:0000256" key="5">
    <source>
        <dbReference type="ARBA" id="ARBA00023235"/>
    </source>
</evidence>
<evidence type="ECO:0000256" key="1">
    <source>
        <dbReference type="ARBA" id="ARBA00022741"/>
    </source>
</evidence>
<dbReference type="PANTHER" id="PTHR11070:SF67">
    <property type="entry name" value="DNA 3'-5' HELICASE"/>
    <property type="match status" value="1"/>
</dbReference>